<dbReference type="EC" id="2.1.1.63" evidence="3"/>
<evidence type="ECO:0000256" key="11">
    <source>
        <dbReference type="ARBA" id="ARBA00049348"/>
    </source>
</evidence>
<dbReference type="HOGENOM" id="CLU_000445_52_2_1"/>
<dbReference type="GO" id="GO:0032259">
    <property type="term" value="P:methylation"/>
    <property type="evidence" value="ECO:0007669"/>
    <property type="project" value="UniProtKB-KW"/>
</dbReference>
<comment type="catalytic activity">
    <reaction evidence="11">
        <text>a 6-O-methyl-2'-deoxyguanosine in DNA + L-cysteinyl-[protein] = S-methyl-L-cysteinyl-[protein] + a 2'-deoxyguanosine in DNA</text>
        <dbReference type="Rhea" id="RHEA:24000"/>
        <dbReference type="Rhea" id="RHEA-COMP:10131"/>
        <dbReference type="Rhea" id="RHEA-COMP:10132"/>
        <dbReference type="Rhea" id="RHEA-COMP:11367"/>
        <dbReference type="Rhea" id="RHEA-COMP:11368"/>
        <dbReference type="ChEBI" id="CHEBI:29950"/>
        <dbReference type="ChEBI" id="CHEBI:82612"/>
        <dbReference type="ChEBI" id="CHEBI:85445"/>
        <dbReference type="ChEBI" id="CHEBI:85448"/>
        <dbReference type="EC" id="2.1.1.63"/>
    </reaction>
</comment>
<dbReference type="InterPro" id="IPR014048">
    <property type="entry name" value="MethylDNA_cys_MeTrfase_DNA-bd"/>
</dbReference>
<proteinExistence type="inferred from homology"/>
<comment type="catalytic activity">
    <reaction evidence="1">
        <text>a 4-O-methyl-thymidine in DNA + L-cysteinyl-[protein] = a thymidine in DNA + S-methyl-L-cysteinyl-[protein]</text>
        <dbReference type="Rhea" id="RHEA:53428"/>
        <dbReference type="Rhea" id="RHEA-COMP:10131"/>
        <dbReference type="Rhea" id="RHEA-COMP:10132"/>
        <dbReference type="Rhea" id="RHEA-COMP:13555"/>
        <dbReference type="Rhea" id="RHEA-COMP:13556"/>
        <dbReference type="ChEBI" id="CHEBI:29950"/>
        <dbReference type="ChEBI" id="CHEBI:82612"/>
        <dbReference type="ChEBI" id="CHEBI:137386"/>
        <dbReference type="ChEBI" id="CHEBI:137387"/>
        <dbReference type="EC" id="2.1.1.63"/>
    </reaction>
</comment>
<gene>
    <name evidence="13" type="primary">Dgri\GH19491</name>
    <name evidence="13" type="ORF">Dgri_GH19491</name>
</gene>
<dbReference type="EMBL" id="CH916369">
    <property type="protein sequence ID" value="EDV93736.1"/>
    <property type="molecule type" value="Genomic_DNA"/>
</dbReference>
<dbReference type="eggNOG" id="KOG4062">
    <property type="taxonomic scope" value="Eukaryota"/>
</dbReference>
<reference evidence="13 14" key="1">
    <citation type="journal article" date="2007" name="Nature">
        <title>Evolution of genes and genomes on the Drosophila phylogeny.</title>
        <authorList>
            <consortium name="Drosophila 12 Genomes Consortium"/>
            <person name="Clark A.G."/>
            <person name="Eisen M.B."/>
            <person name="Smith D.R."/>
            <person name="Bergman C.M."/>
            <person name="Oliver B."/>
            <person name="Markow T.A."/>
            <person name="Kaufman T.C."/>
            <person name="Kellis M."/>
            <person name="Gelbart W."/>
            <person name="Iyer V.N."/>
            <person name="Pollard D.A."/>
            <person name="Sackton T.B."/>
            <person name="Larracuente A.M."/>
            <person name="Singh N.D."/>
            <person name="Abad J.P."/>
            <person name="Abt D.N."/>
            <person name="Adryan B."/>
            <person name="Aguade M."/>
            <person name="Akashi H."/>
            <person name="Anderson W.W."/>
            <person name="Aquadro C.F."/>
            <person name="Ardell D.H."/>
            <person name="Arguello R."/>
            <person name="Artieri C.G."/>
            <person name="Barbash D.A."/>
            <person name="Barker D."/>
            <person name="Barsanti P."/>
            <person name="Batterham P."/>
            <person name="Batzoglou S."/>
            <person name="Begun D."/>
            <person name="Bhutkar A."/>
            <person name="Blanco E."/>
            <person name="Bosak S.A."/>
            <person name="Bradley R.K."/>
            <person name="Brand A.D."/>
            <person name="Brent M.R."/>
            <person name="Brooks A.N."/>
            <person name="Brown R.H."/>
            <person name="Butlin R.K."/>
            <person name="Caggese C."/>
            <person name="Calvi B.R."/>
            <person name="Bernardo de Carvalho A."/>
            <person name="Caspi A."/>
            <person name="Castrezana S."/>
            <person name="Celniker S.E."/>
            <person name="Chang J.L."/>
            <person name="Chapple C."/>
            <person name="Chatterji S."/>
            <person name="Chinwalla A."/>
            <person name="Civetta A."/>
            <person name="Clifton S.W."/>
            <person name="Comeron J.M."/>
            <person name="Costello J.C."/>
            <person name="Coyne J.A."/>
            <person name="Daub J."/>
            <person name="David R.G."/>
            <person name="Delcher A.L."/>
            <person name="Delehaunty K."/>
            <person name="Do C.B."/>
            <person name="Ebling H."/>
            <person name="Edwards K."/>
            <person name="Eickbush T."/>
            <person name="Evans J.D."/>
            <person name="Filipski A."/>
            <person name="Findeiss S."/>
            <person name="Freyhult E."/>
            <person name="Fulton L."/>
            <person name="Fulton R."/>
            <person name="Garcia A.C."/>
            <person name="Gardiner A."/>
            <person name="Garfield D.A."/>
            <person name="Garvin B.E."/>
            <person name="Gibson G."/>
            <person name="Gilbert D."/>
            <person name="Gnerre S."/>
            <person name="Godfrey J."/>
            <person name="Good R."/>
            <person name="Gotea V."/>
            <person name="Gravely B."/>
            <person name="Greenberg A.J."/>
            <person name="Griffiths-Jones S."/>
            <person name="Gross S."/>
            <person name="Guigo R."/>
            <person name="Gustafson E.A."/>
            <person name="Haerty W."/>
            <person name="Hahn M.W."/>
            <person name="Halligan D.L."/>
            <person name="Halpern A.L."/>
            <person name="Halter G.M."/>
            <person name="Han M.V."/>
            <person name="Heger A."/>
            <person name="Hillier L."/>
            <person name="Hinrichs A.S."/>
            <person name="Holmes I."/>
            <person name="Hoskins R.A."/>
            <person name="Hubisz M.J."/>
            <person name="Hultmark D."/>
            <person name="Huntley M.A."/>
            <person name="Jaffe D.B."/>
            <person name="Jagadeeshan S."/>
            <person name="Jeck W.R."/>
            <person name="Johnson J."/>
            <person name="Jones C.D."/>
            <person name="Jordan W.C."/>
            <person name="Karpen G.H."/>
            <person name="Kataoka E."/>
            <person name="Keightley P.D."/>
            <person name="Kheradpour P."/>
            <person name="Kirkness E.F."/>
            <person name="Koerich L.B."/>
            <person name="Kristiansen K."/>
            <person name="Kudrna D."/>
            <person name="Kulathinal R.J."/>
            <person name="Kumar S."/>
            <person name="Kwok R."/>
            <person name="Lander E."/>
            <person name="Langley C.H."/>
            <person name="Lapoint R."/>
            <person name="Lazzaro B.P."/>
            <person name="Lee S.J."/>
            <person name="Levesque L."/>
            <person name="Li R."/>
            <person name="Lin C.F."/>
            <person name="Lin M.F."/>
            <person name="Lindblad-Toh K."/>
            <person name="Llopart A."/>
            <person name="Long M."/>
            <person name="Low L."/>
            <person name="Lozovsky E."/>
            <person name="Lu J."/>
            <person name="Luo M."/>
            <person name="Machado C.A."/>
            <person name="Makalowski W."/>
            <person name="Marzo M."/>
            <person name="Matsuda M."/>
            <person name="Matzkin L."/>
            <person name="McAllister B."/>
            <person name="McBride C.S."/>
            <person name="McKernan B."/>
            <person name="McKernan K."/>
            <person name="Mendez-Lago M."/>
            <person name="Minx P."/>
            <person name="Mollenhauer M.U."/>
            <person name="Montooth K."/>
            <person name="Mount S.M."/>
            <person name="Mu X."/>
            <person name="Myers E."/>
            <person name="Negre B."/>
            <person name="Newfeld S."/>
            <person name="Nielsen R."/>
            <person name="Noor M.A."/>
            <person name="O'Grady P."/>
            <person name="Pachter L."/>
            <person name="Papaceit M."/>
            <person name="Parisi M.J."/>
            <person name="Parisi M."/>
            <person name="Parts L."/>
            <person name="Pedersen J.S."/>
            <person name="Pesole G."/>
            <person name="Phillippy A.M."/>
            <person name="Ponting C.P."/>
            <person name="Pop M."/>
            <person name="Porcelli D."/>
            <person name="Powell J.R."/>
            <person name="Prohaska S."/>
            <person name="Pruitt K."/>
            <person name="Puig M."/>
            <person name="Quesneville H."/>
            <person name="Ram K.R."/>
            <person name="Rand D."/>
            <person name="Rasmussen M.D."/>
            <person name="Reed L.K."/>
            <person name="Reenan R."/>
            <person name="Reily A."/>
            <person name="Remington K.A."/>
            <person name="Rieger T.T."/>
            <person name="Ritchie M.G."/>
            <person name="Robin C."/>
            <person name="Rogers Y.H."/>
            <person name="Rohde C."/>
            <person name="Rozas J."/>
            <person name="Rubenfield M.J."/>
            <person name="Ruiz A."/>
            <person name="Russo S."/>
            <person name="Salzberg S.L."/>
            <person name="Sanchez-Gracia A."/>
            <person name="Saranga D.J."/>
            <person name="Sato H."/>
            <person name="Schaeffer S.W."/>
            <person name="Schatz M.C."/>
            <person name="Schlenke T."/>
            <person name="Schwartz R."/>
            <person name="Segarra C."/>
            <person name="Singh R.S."/>
            <person name="Sirot L."/>
            <person name="Sirota M."/>
            <person name="Sisneros N.B."/>
            <person name="Smith C.D."/>
            <person name="Smith T.F."/>
            <person name="Spieth J."/>
            <person name="Stage D.E."/>
            <person name="Stark A."/>
            <person name="Stephan W."/>
            <person name="Strausberg R.L."/>
            <person name="Strempel S."/>
            <person name="Sturgill D."/>
            <person name="Sutton G."/>
            <person name="Sutton G.G."/>
            <person name="Tao W."/>
            <person name="Teichmann S."/>
            <person name="Tobari Y.N."/>
            <person name="Tomimura Y."/>
            <person name="Tsolas J.M."/>
            <person name="Valente V.L."/>
            <person name="Venter E."/>
            <person name="Venter J.C."/>
            <person name="Vicario S."/>
            <person name="Vieira F.G."/>
            <person name="Vilella A.J."/>
            <person name="Villasante A."/>
            <person name="Walenz B."/>
            <person name="Wang J."/>
            <person name="Wasserman M."/>
            <person name="Watts T."/>
            <person name="Wilson D."/>
            <person name="Wilson R.K."/>
            <person name="Wing R.A."/>
            <person name="Wolfner M.F."/>
            <person name="Wong A."/>
            <person name="Wong G.K."/>
            <person name="Wu C.I."/>
            <person name="Wu G."/>
            <person name="Yamamoto D."/>
            <person name="Yang H.P."/>
            <person name="Yang S.P."/>
            <person name="Yorke J.A."/>
            <person name="Yoshida K."/>
            <person name="Zdobnov E."/>
            <person name="Zhang P."/>
            <person name="Zhang Y."/>
            <person name="Zimin A.V."/>
            <person name="Baldwin J."/>
            <person name="Abdouelleil A."/>
            <person name="Abdulkadir J."/>
            <person name="Abebe A."/>
            <person name="Abera B."/>
            <person name="Abreu J."/>
            <person name="Acer S.C."/>
            <person name="Aftuck L."/>
            <person name="Alexander A."/>
            <person name="An P."/>
            <person name="Anderson E."/>
            <person name="Anderson S."/>
            <person name="Arachi H."/>
            <person name="Azer M."/>
            <person name="Bachantsang P."/>
            <person name="Barry A."/>
            <person name="Bayul T."/>
            <person name="Berlin A."/>
            <person name="Bessette D."/>
            <person name="Bloom T."/>
            <person name="Blye J."/>
            <person name="Boguslavskiy L."/>
            <person name="Bonnet C."/>
            <person name="Boukhgalter B."/>
            <person name="Bourzgui I."/>
            <person name="Brown A."/>
            <person name="Cahill P."/>
            <person name="Channer S."/>
            <person name="Cheshatsang Y."/>
            <person name="Chuda L."/>
            <person name="Citroen M."/>
            <person name="Collymore A."/>
            <person name="Cooke P."/>
            <person name="Costello M."/>
            <person name="D'Aco K."/>
            <person name="Daza R."/>
            <person name="De Haan G."/>
            <person name="DeGray S."/>
            <person name="DeMaso C."/>
            <person name="Dhargay N."/>
            <person name="Dooley K."/>
            <person name="Dooley E."/>
            <person name="Doricent M."/>
            <person name="Dorje P."/>
            <person name="Dorjee K."/>
            <person name="Dupes A."/>
            <person name="Elong R."/>
            <person name="Falk J."/>
            <person name="Farina A."/>
            <person name="Faro S."/>
            <person name="Ferguson D."/>
            <person name="Fisher S."/>
            <person name="Foley C.D."/>
            <person name="Franke A."/>
            <person name="Friedrich D."/>
            <person name="Gadbois L."/>
            <person name="Gearin G."/>
            <person name="Gearin C.R."/>
            <person name="Giannoukos G."/>
            <person name="Goode T."/>
            <person name="Graham J."/>
            <person name="Grandbois E."/>
            <person name="Grewal S."/>
            <person name="Gyaltsen K."/>
            <person name="Hafez N."/>
            <person name="Hagos B."/>
            <person name="Hall J."/>
            <person name="Henson C."/>
            <person name="Hollinger A."/>
            <person name="Honan T."/>
            <person name="Huard M.D."/>
            <person name="Hughes L."/>
            <person name="Hurhula B."/>
            <person name="Husby M.E."/>
            <person name="Kamat A."/>
            <person name="Kanga B."/>
            <person name="Kashin S."/>
            <person name="Khazanovich D."/>
            <person name="Kisner P."/>
            <person name="Lance K."/>
            <person name="Lara M."/>
            <person name="Lee W."/>
            <person name="Lennon N."/>
            <person name="Letendre F."/>
            <person name="LeVine R."/>
            <person name="Lipovsky A."/>
            <person name="Liu X."/>
            <person name="Liu J."/>
            <person name="Liu S."/>
            <person name="Lokyitsang T."/>
            <person name="Lokyitsang Y."/>
            <person name="Lubonja R."/>
            <person name="Lui A."/>
            <person name="MacDonald P."/>
            <person name="Magnisalis V."/>
            <person name="Maru K."/>
            <person name="Matthews C."/>
            <person name="McCusker W."/>
            <person name="McDonough S."/>
            <person name="Mehta T."/>
            <person name="Meldrim J."/>
            <person name="Meneus L."/>
            <person name="Mihai O."/>
            <person name="Mihalev A."/>
            <person name="Mihova T."/>
            <person name="Mittelman R."/>
            <person name="Mlenga V."/>
            <person name="Montmayeur A."/>
            <person name="Mulrain L."/>
            <person name="Navidi A."/>
            <person name="Naylor J."/>
            <person name="Negash T."/>
            <person name="Nguyen T."/>
            <person name="Nguyen N."/>
            <person name="Nicol R."/>
            <person name="Norbu C."/>
            <person name="Norbu N."/>
            <person name="Novod N."/>
            <person name="O'Neill B."/>
            <person name="Osman S."/>
            <person name="Markiewicz E."/>
            <person name="Oyono O.L."/>
            <person name="Patti C."/>
            <person name="Phunkhang P."/>
            <person name="Pierre F."/>
            <person name="Priest M."/>
            <person name="Raghuraman S."/>
            <person name="Rege F."/>
            <person name="Reyes R."/>
            <person name="Rise C."/>
            <person name="Rogov P."/>
            <person name="Ross K."/>
            <person name="Ryan E."/>
            <person name="Settipalli S."/>
            <person name="Shea T."/>
            <person name="Sherpa N."/>
            <person name="Shi L."/>
            <person name="Shih D."/>
            <person name="Sparrow T."/>
            <person name="Spaulding J."/>
            <person name="Stalker J."/>
            <person name="Stange-Thomann N."/>
            <person name="Stavropoulos S."/>
            <person name="Stone C."/>
            <person name="Strader C."/>
            <person name="Tesfaye S."/>
            <person name="Thomson T."/>
            <person name="Thoulutsang Y."/>
            <person name="Thoulutsang D."/>
            <person name="Topham K."/>
            <person name="Topping I."/>
            <person name="Tsamla T."/>
            <person name="Vassiliev H."/>
            <person name="Vo A."/>
            <person name="Wangchuk T."/>
            <person name="Wangdi T."/>
            <person name="Weiand M."/>
            <person name="Wilkinson J."/>
            <person name="Wilson A."/>
            <person name="Yadav S."/>
            <person name="Young G."/>
            <person name="Yu Q."/>
            <person name="Zembek L."/>
            <person name="Zhong D."/>
            <person name="Zimmer A."/>
            <person name="Zwirko Z."/>
            <person name="Jaffe D.B."/>
            <person name="Alvarez P."/>
            <person name="Brockman W."/>
            <person name="Butler J."/>
            <person name="Chin C."/>
            <person name="Gnerre S."/>
            <person name="Grabherr M."/>
            <person name="Kleber M."/>
            <person name="Mauceli E."/>
            <person name="MacCallum I."/>
        </authorList>
    </citation>
    <scope>NUCLEOTIDE SEQUENCE [LARGE SCALE GENOMIC DNA]</scope>
    <source>
        <strain evidence="14">Tucson 15287-2541.00</strain>
    </source>
</reference>
<feature type="domain" description="Methylated-DNA-[protein]-cysteine S-methyltransferase DNA binding" evidence="12">
    <location>
        <begin position="109"/>
        <end position="186"/>
    </location>
</feature>
<evidence type="ECO:0000256" key="3">
    <source>
        <dbReference type="ARBA" id="ARBA00011918"/>
    </source>
</evidence>
<evidence type="ECO:0000313" key="14">
    <source>
        <dbReference type="Proteomes" id="UP000001070"/>
    </source>
</evidence>
<dbReference type="OMA" id="AVKYGWG"/>
<protein>
    <recommendedName>
        <fullName evidence="4">Methylated-DNA--protein-cysteine methyltransferase</fullName>
        <ecNumber evidence="3">2.1.1.63</ecNumber>
    </recommendedName>
    <alternativeName>
        <fullName evidence="9">6-O-methylguanine-DNA methyltransferase</fullName>
    </alternativeName>
    <alternativeName>
        <fullName evidence="10">O-6-methylguanine-DNA-alkyltransferase</fullName>
    </alternativeName>
</protein>
<evidence type="ECO:0000256" key="2">
    <source>
        <dbReference type="ARBA" id="ARBA00008711"/>
    </source>
</evidence>
<dbReference type="CDD" id="cd06445">
    <property type="entry name" value="ATase"/>
    <property type="match status" value="1"/>
</dbReference>
<dbReference type="SUPFAM" id="SSF46767">
    <property type="entry name" value="Methylated DNA-protein cysteine methyltransferase, C-terminal domain"/>
    <property type="match status" value="1"/>
</dbReference>
<dbReference type="InterPro" id="IPR036217">
    <property type="entry name" value="MethylDNA_cys_MeTrfase_DNAb"/>
</dbReference>
<dbReference type="GO" id="GO:0006307">
    <property type="term" value="P:DNA alkylation repair"/>
    <property type="evidence" value="ECO:0007669"/>
    <property type="project" value="EnsemblMetazoa"/>
</dbReference>
<dbReference type="PROSITE" id="PS00374">
    <property type="entry name" value="MGMT"/>
    <property type="match status" value="1"/>
</dbReference>
<evidence type="ECO:0000256" key="9">
    <source>
        <dbReference type="ARBA" id="ARBA00030795"/>
    </source>
</evidence>
<evidence type="ECO:0000256" key="4">
    <source>
        <dbReference type="ARBA" id="ARBA00015377"/>
    </source>
</evidence>
<evidence type="ECO:0000256" key="8">
    <source>
        <dbReference type="ARBA" id="ARBA00023204"/>
    </source>
</evidence>
<keyword evidence="14" id="KW-1185">Reference proteome</keyword>
<dbReference type="NCBIfam" id="TIGR00589">
    <property type="entry name" value="ogt"/>
    <property type="match status" value="1"/>
</dbReference>
<dbReference type="OrthoDB" id="1907495at2759"/>
<keyword evidence="6" id="KW-0808">Transferase</keyword>
<accession>B4JGV8</accession>
<sequence>MWVNQHLRMSLTPLQKIPAIIKYGFINTKFGRILIGLTPIQKAGKSCDAICLLNFVQNDDDESFEEMRQRWPKAELKQDAVAIEMCSKVVFDEKENAAVIDIAIRGTDLQLSVWNELVKLKSGSTCTYSELAELVDRPKAVRAVASAVARNPVTILIPCHRIVSKNGALKYHWGAELKSALLDYEAFT</sequence>
<evidence type="ECO:0000256" key="6">
    <source>
        <dbReference type="ARBA" id="ARBA00022679"/>
    </source>
</evidence>
<dbReference type="PANTHER" id="PTHR10815:SF13">
    <property type="entry name" value="METHYLATED-DNA--PROTEIN-CYSTEINE METHYLTRANSFERASE"/>
    <property type="match status" value="1"/>
</dbReference>
<evidence type="ECO:0000256" key="1">
    <source>
        <dbReference type="ARBA" id="ARBA00001286"/>
    </source>
</evidence>
<keyword evidence="8" id="KW-0234">DNA repair</keyword>
<organism evidence="14">
    <name type="scientific">Drosophila grimshawi</name>
    <name type="common">Hawaiian fruit fly</name>
    <name type="synonym">Idiomyia grimshawi</name>
    <dbReference type="NCBI Taxonomy" id="7222"/>
    <lineage>
        <taxon>Eukaryota</taxon>
        <taxon>Metazoa</taxon>
        <taxon>Ecdysozoa</taxon>
        <taxon>Arthropoda</taxon>
        <taxon>Hexapoda</taxon>
        <taxon>Insecta</taxon>
        <taxon>Pterygota</taxon>
        <taxon>Neoptera</taxon>
        <taxon>Endopterygota</taxon>
        <taxon>Diptera</taxon>
        <taxon>Brachycera</taxon>
        <taxon>Muscomorpha</taxon>
        <taxon>Ephydroidea</taxon>
        <taxon>Drosophilidae</taxon>
        <taxon>Drosophila</taxon>
        <taxon>Hawaiian Drosophila</taxon>
    </lineage>
</organism>
<dbReference type="Proteomes" id="UP000001070">
    <property type="component" value="Unassembled WGS sequence"/>
</dbReference>
<dbReference type="PANTHER" id="PTHR10815">
    <property type="entry name" value="METHYLATED-DNA--PROTEIN-CYSTEINE METHYLTRANSFERASE"/>
    <property type="match status" value="1"/>
</dbReference>
<dbReference type="GO" id="GO:0003908">
    <property type="term" value="F:methylated-DNA-[protein]-cysteine S-methyltransferase activity"/>
    <property type="evidence" value="ECO:0007669"/>
    <property type="project" value="UniProtKB-EC"/>
</dbReference>
<dbReference type="AlphaFoldDB" id="B4JGV8"/>
<evidence type="ECO:0000313" key="13">
    <source>
        <dbReference type="EMBL" id="EDV93736.1"/>
    </source>
</evidence>
<keyword evidence="5" id="KW-0489">Methyltransferase</keyword>
<dbReference type="PhylomeDB" id="B4JGV8"/>
<dbReference type="SUPFAM" id="SSF53155">
    <property type="entry name" value="Methylated DNA-protein cysteine methyltransferase domain"/>
    <property type="match status" value="1"/>
</dbReference>
<dbReference type="InterPro" id="IPR036388">
    <property type="entry name" value="WH-like_DNA-bd_sf"/>
</dbReference>
<evidence type="ECO:0000256" key="5">
    <source>
        <dbReference type="ARBA" id="ARBA00022603"/>
    </source>
</evidence>
<dbReference type="InParanoid" id="B4JGV8"/>
<dbReference type="Gene3D" id="1.10.10.10">
    <property type="entry name" value="Winged helix-like DNA-binding domain superfamily/Winged helix DNA-binding domain"/>
    <property type="match status" value="1"/>
</dbReference>
<name>B4JGV8_DROGR</name>
<dbReference type="Gene3D" id="3.30.160.70">
    <property type="entry name" value="Methylated DNA-protein cysteine methyltransferase domain"/>
    <property type="match status" value="1"/>
</dbReference>
<dbReference type="FunFam" id="1.10.10.10:FF:000214">
    <property type="entry name" value="Methylated-DNA--protein-cysteine methyltransferase"/>
    <property type="match status" value="1"/>
</dbReference>
<dbReference type="InterPro" id="IPR036631">
    <property type="entry name" value="MGMT_N_sf"/>
</dbReference>
<dbReference type="InterPro" id="IPR001497">
    <property type="entry name" value="MethylDNA_cys_MeTrfase_AS"/>
</dbReference>
<comment type="similarity">
    <text evidence="2">Belongs to the MGMT family.</text>
</comment>
<evidence type="ECO:0000259" key="12">
    <source>
        <dbReference type="Pfam" id="PF01035"/>
    </source>
</evidence>
<keyword evidence="7" id="KW-0227">DNA damage</keyword>
<evidence type="ECO:0000256" key="10">
    <source>
        <dbReference type="ARBA" id="ARBA00031621"/>
    </source>
</evidence>
<dbReference type="Pfam" id="PF01035">
    <property type="entry name" value="DNA_binding_1"/>
    <property type="match status" value="1"/>
</dbReference>
<dbReference type="STRING" id="7222.B4JGV8"/>
<evidence type="ECO:0000256" key="7">
    <source>
        <dbReference type="ARBA" id="ARBA00022763"/>
    </source>
</evidence>